<name>A0A418V3R3_RHOPL</name>
<dbReference type="InterPro" id="IPR007420">
    <property type="entry name" value="DUF465"/>
</dbReference>
<dbReference type="EMBL" id="QYYD01000015">
    <property type="protein sequence ID" value="RJF70729.1"/>
    <property type="molecule type" value="Genomic_DNA"/>
</dbReference>
<proteinExistence type="predicted"/>
<organism evidence="2 3">
    <name type="scientific">Rhodopseudomonas palustris</name>
    <dbReference type="NCBI Taxonomy" id="1076"/>
    <lineage>
        <taxon>Bacteria</taxon>
        <taxon>Pseudomonadati</taxon>
        <taxon>Pseudomonadota</taxon>
        <taxon>Alphaproteobacteria</taxon>
        <taxon>Hyphomicrobiales</taxon>
        <taxon>Nitrobacteraceae</taxon>
        <taxon>Rhodopseudomonas</taxon>
    </lineage>
</organism>
<sequence>MTDEDEGEFAAELAKLQQEHRDLDAAIDALQHSPAPDLLRLQRLKKRKLALRDRISFIEDQITPDIIA</sequence>
<dbReference type="InterPro" id="IPR038444">
    <property type="entry name" value="DUF465_sf"/>
</dbReference>
<evidence type="ECO:0000313" key="3">
    <source>
        <dbReference type="Proteomes" id="UP000285523"/>
    </source>
</evidence>
<evidence type="ECO:0000313" key="2">
    <source>
        <dbReference type="EMBL" id="RJF70729.1"/>
    </source>
</evidence>
<protein>
    <submittedName>
        <fullName evidence="2">DUF465 domain-containing protein</fullName>
    </submittedName>
</protein>
<accession>A0A418V3R3</accession>
<dbReference type="Gene3D" id="6.10.280.50">
    <property type="match status" value="1"/>
</dbReference>
<evidence type="ECO:0000256" key="1">
    <source>
        <dbReference type="SAM" id="Coils"/>
    </source>
</evidence>
<keyword evidence="1" id="KW-0175">Coiled coil</keyword>
<dbReference type="AlphaFoldDB" id="A0A418V3R3"/>
<reference evidence="2 3" key="1">
    <citation type="submission" date="2018-09" db="EMBL/GenBank/DDBJ databases">
        <title>Draft genome sequence of Rhodopseudomonas palustris 2.1.18.</title>
        <authorList>
            <person name="Robertson S.L."/>
            <person name="Meyer T.E."/>
            <person name="Kyndt J.A."/>
        </authorList>
    </citation>
    <scope>NUCLEOTIDE SEQUENCE [LARGE SCALE GENOMIC DNA]</scope>
    <source>
        <strain evidence="2 3">2.1.18</strain>
    </source>
</reference>
<comment type="caution">
    <text evidence="2">The sequence shown here is derived from an EMBL/GenBank/DDBJ whole genome shotgun (WGS) entry which is preliminary data.</text>
</comment>
<dbReference type="Proteomes" id="UP000285523">
    <property type="component" value="Unassembled WGS sequence"/>
</dbReference>
<gene>
    <name evidence="2" type="ORF">D4Q52_15510</name>
</gene>
<dbReference type="RefSeq" id="WP_119857465.1">
    <property type="nucleotide sequence ID" value="NZ_QYYD01000015.1"/>
</dbReference>
<dbReference type="Pfam" id="PF04325">
    <property type="entry name" value="DUF465"/>
    <property type="match status" value="1"/>
</dbReference>
<dbReference type="OrthoDB" id="7869924at2"/>
<feature type="coiled-coil region" evidence="1">
    <location>
        <begin position="13"/>
        <end position="61"/>
    </location>
</feature>